<evidence type="ECO:0000313" key="2">
    <source>
        <dbReference type="EMBL" id="KAJ8367609.1"/>
    </source>
</evidence>
<proteinExistence type="predicted"/>
<sequence length="198" mass="20630">MMQIVLPLRAIRSSVEVTESLSHGDITPAQPSVAAAGGHACHSPRSGGGTAHFDKGPRQESQRCRPTGGTRRPGPPGGCHSPARPAGPIKSSSRSAMTPPEQEATNHRSLEAPGTDRSNSTVGPERVAALHASPETSPQEQANNGHLSPVGDTQKENIPRGPFPADREPSRRSLEVTALCLSAPGPPPPPPTPRGCRE</sequence>
<feature type="compositionally biased region" description="Polar residues" evidence="1">
    <location>
        <begin position="134"/>
        <end position="146"/>
    </location>
</feature>
<comment type="caution">
    <text evidence="2">The sequence shown here is derived from an EMBL/GenBank/DDBJ whole genome shotgun (WGS) entry which is preliminary data.</text>
</comment>
<name>A0AAD7R7Y4_9TELE</name>
<protein>
    <submittedName>
        <fullName evidence="2">Uncharacterized protein</fullName>
    </submittedName>
</protein>
<keyword evidence="3" id="KW-1185">Reference proteome</keyword>
<feature type="compositionally biased region" description="Basic and acidic residues" evidence="1">
    <location>
        <begin position="52"/>
        <end position="63"/>
    </location>
</feature>
<dbReference type="AlphaFoldDB" id="A0AAD7R7Y4"/>
<evidence type="ECO:0000256" key="1">
    <source>
        <dbReference type="SAM" id="MobiDB-lite"/>
    </source>
</evidence>
<evidence type="ECO:0000313" key="3">
    <source>
        <dbReference type="Proteomes" id="UP001221898"/>
    </source>
</evidence>
<dbReference type="EMBL" id="JAINUG010000464">
    <property type="protein sequence ID" value="KAJ8367609.1"/>
    <property type="molecule type" value="Genomic_DNA"/>
</dbReference>
<accession>A0AAD7R7Y4</accession>
<gene>
    <name evidence="2" type="ORF">AAFF_G00314350</name>
</gene>
<dbReference type="Proteomes" id="UP001221898">
    <property type="component" value="Unassembled WGS sequence"/>
</dbReference>
<reference evidence="2" key="1">
    <citation type="journal article" date="2023" name="Science">
        <title>Genome structures resolve the early diversification of teleost fishes.</title>
        <authorList>
            <person name="Parey E."/>
            <person name="Louis A."/>
            <person name="Montfort J."/>
            <person name="Bouchez O."/>
            <person name="Roques C."/>
            <person name="Iampietro C."/>
            <person name="Lluch J."/>
            <person name="Castinel A."/>
            <person name="Donnadieu C."/>
            <person name="Desvignes T."/>
            <person name="Floi Bucao C."/>
            <person name="Jouanno E."/>
            <person name="Wen M."/>
            <person name="Mejri S."/>
            <person name="Dirks R."/>
            <person name="Jansen H."/>
            <person name="Henkel C."/>
            <person name="Chen W.J."/>
            <person name="Zahm M."/>
            <person name="Cabau C."/>
            <person name="Klopp C."/>
            <person name="Thompson A.W."/>
            <person name="Robinson-Rechavi M."/>
            <person name="Braasch I."/>
            <person name="Lecointre G."/>
            <person name="Bobe J."/>
            <person name="Postlethwait J.H."/>
            <person name="Berthelot C."/>
            <person name="Roest Crollius H."/>
            <person name="Guiguen Y."/>
        </authorList>
    </citation>
    <scope>NUCLEOTIDE SEQUENCE</scope>
    <source>
        <strain evidence="2">NC1722</strain>
    </source>
</reference>
<organism evidence="2 3">
    <name type="scientific">Aldrovandia affinis</name>
    <dbReference type="NCBI Taxonomy" id="143900"/>
    <lineage>
        <taxon>Eukaryota</taxon>
        <taxon>Metazoa</taxon>
        <taxon>Chordata</taxon>
        <taxon>Craniata</taxon>
        <taxon>Vertebrata</taxon>
        <taxon>Euteleostomi</taxon>
        <taxon>Actinopterygii</taxon>
        <taxon>Neopterygii</taxon>
        <taxon>Teleostei</taxon>
        <taxon>Notacanthiformes</taxon>
        <taxon>Halosauridae</taxon>
        <taxon>Aldrovandia</taxon>
    </lineage>
</organism>
<feature type="region of interest" description="Disordered" evidence="1">
    <location>
        <begin position="21"/>
        <end position="173"/>
    </location>
</feature>